<gene>
    <name evidence="2" type="ORF">FuraDRAFT_2406</name>
</gene>
<name>B9Z4X1_9NEIS</name>
<evidence type="ECO:0000313" key="2">
    <source>
        <dbReference type="EMBL" id="EEG08203.1"/>
    </source>
</evidence>
<comment type="caution">
    <text evidence="2">The sequence shown here is derived from an EMBL/GenBank/DDBJ whole genome shotgun (WGS) entry which is preliminary data.</text>
</comment>
<dbReference type="AlphaFoldDB" id="B9Z4X1"/>
<keyword evidence="3" id="KW-1185">Reference proteome</keyword>
<dbReference type="Proteomes" id="UP000003165">
    <property type="component" value="Unassembled WGS sequence"/>
</dbReference>
<accession>B9Z4X1</accession>
<dbReference type="RefSeq" id="WP_008954426.1">
    <property type="nucleotide sequence ID" value="NZ_ACIS01000006.1"/>
</dbReference>
<feature type="compositionally biased region" description="Basic and acidic residues" evidence="1">
    <location>
        <begin position="1"/>
        <end position="18"/>
    </location>
</feature>
<evidence type="ECO:0000313" key="3">
    <source>
        <dbReference type="Proteomes" id="UP000003165"/>
    </source>
</evidence>
<proteinExistence type="predicted"/>
<sequence length="59" mass="6888">MRDPNTRLLKPDNTDRRPLSALASPIDPLAQQKLKAQQRRTVAMRRELEARQEARRGEH</sequence>
<feature type="region of interest" description="Disordered" evidence="1">
    <location>
        <begin position="1"/>
        <end position="39"/>
    </location>
</feature>
<organism evidence="2 3">
    <name type="scientific">Pseudogulbenkiania ferrooxidans 2002</name>
    <dbReference type="NCBI Taxonomy" id="279714"/>
    <lineage>
        <taxon>Bacteria</taxon>
        <taxon>Pseudomonadati</taxon>
        <taxon>Pseudomonadota</taxon>
        <taxon>Betaproteobacteria</taxon>
        <taxon>Neisseriales</taxon>
        <taxon>Chromobacteriaceae</taxon>
        <taxon>Pseudogulbenkiania</taxon>
    </lineage>
</organism>
<evidence type="ECO:0000256" key="1">
    <source>
        <dbReference type="SAM" id="MobiDB-lite"/>
    </source>
</evidence>
<reference evidence="2 3" key="1">
    <citation type="submission" date="2009-02" db="EMBL/GenBank/DDBJ databases">
        <title>Sequencing of the draft genome and assembly of Lutiella nitroferrum 2002.</title>
        <authorList>
            <consortium name="US DOE Joint Genome Institute (JGI-PGF)"/>
            <person name="Lucas S."/>
            <person name="Copeland A."/>
            <person name="Lapidus A."/>
            <person name="Glavina del Rio T."/>
            <person name="Tice H."/>
            <person name="Bruce D."/>
            <person name="Goodwin L."/>
            <person name="Pitluck S."/>
            <person name="Larimer F."/>
            <person name="Land M.L."/>
            <person name="Hauser L."/>
            <person name="Coates J.D."/>
        </authorList>
    </citation>
    <scope>NUCLEOTIDE SEQUENCE [LARGE SCALE GENOMIC DNA]</scope>
    <source>
        <strain evidence="2 3">2002</strain>
    </source>
</reference>
<protein>
    <submittedName>
        <fullName evidence="2">Uncharacterized protein</fullName>
    </submittedName>
</protein>
<dbReference type="EMBL" id="ACIS01000006">
    <property type="protein sequence ID" value="EEG08203.1"/>
    <property type="molecule type" value="Genomic_DNA"/>
</dbReference>